<dbReference type="NCBIfam" id="NF033788">
    <property type="entry name" value="HTH_metalloreg"/>
    <property type="match status" value="1"/>
</dbReference>
<keyword evidence="2" id="KW-0238">DNA-binding</keyword>
<evidence type="ECO:0000256" key="2">
    <source>
        <dbReference type="ARBA" id="ARBA00023125"/>
    </source>
</evidence>
<dbReference type="PROSITE" id="PS50987">
    <property type="entry name" value="HTH_ARSR_2"/>
    <property type="match status" value="1"/>
</dbReference>
<dbReference type="PANTHER" id="PTHR33154:SF33">
    <property type="entry name" value="TRANSCRIPTIONAL REPRESSOR SDPR"/>
    <property type="match status" value="1"/>
</dbReference>
<proteinExistence type="predicted"/>
<evidence type="ECO:0000313" key="5">
    <source>
        <dbReference type="EMBL" id="PWU67262.1"/>
    </source>
</evidence>
<name>A0A317KUQ4_9BACI</name>
<dbReference type="SUPFAM" id="SSF46785">
    <property type="entry name" value="Winged helix' DNA-binding domain"/>
    <property type="match status" value="1"/>
</dbReference>
<dbReference type="Gene3D" id="1.10.10.10">
    <property type="entry name" value="Winged helix-like DNA-binding domain superfamily/Winged helix DNA-binding domain"/>
    <property type="match status" value="1"/>
</dbReference>
<organism evidence="5 6">
    <name type="scientific">Gracilibacillus dipsosauri</name>
    <dbReference type="NCBI Taxonomy" id="178340"/>
    <lineage>
        <taxon>Bacteria</taxon>
        <taxon>Bacillati</taxon>
        <taxon>Bacillota</taxon>
        <taxon>Bacilli</taxon>
        <taxon>Bacillales</taxon>
        <taxon>Bacillaceae</taxon>
        <taxon>Gracilibacillus</taxon>
    </lineage>
</organism>
<dbReference type="InterPro" id="IPR036390">
    <property type="entry name" value="WH_DNA-bd_sf"/>
</dbReference>
<dbReference type="PANTHER" id="PTHR33154">
    <property type="entry name" value="TRANSCRIPTIONAL REGULATOR, ARSR FAMILY"/>
    <property type="match status" value="1"/>
</dbReference>
<dbReference type="InterPro" id="IPR051081">
    <property type="entry name" value="HTH_MetalResp_TranReg"/>
</dbReference>
<comment type="caution">
    <text evidence="5">The sequence shown here is derived from an EMBL/GenBank/DDBJ whole genome shotgun (WGS) entry which is preliminary data.</text>
</comment>
<evidence type="ECO:0000256" key="1">
    <source>
        <dbReference type="ARBA" id="ARBA00023015"/>
    </source>
</evidence>
<protein>
    <submittedName>
        <fullName evidence="5">Transcriptional regulator</fullName>
    </submittedName>
</protein>
<dbReference type="Pfam" id="PF01022">
    <property type="entry name" value="HTH_5"/>
    <property type="match status" value="1"/>
</dbReference>
<keyword evidence="1" id="KW-0805">Transcription regulation</keyword>
<evidence type="ECO:0000256" key="3">
    <source>
        <dbReference type="ARBA" id="ARBA00023163"/>
    </source>
</evidence>
<accession>A0A317KUQ4</accession>
<dbReference type="InterPro" id="IPR036388">
    <property type="entry name" value="WH-like_DNA-bd_sf"/>
</dbReference>
<evidence type="ECO:0000259" key="4">
    <source>
        <dbReference type="PROSITE" id="PS50987"/>
    </source>
</evidence>
<keyword evidence="3" id="KW-0804">Transcription</keyword>
<feature type="domain" description="HTH arsR-type" evidence="4">
    <location>
        <begin position="1"/>
        <end position="90"/>
    </location>
</feature>
<dbReference type="EMBL" id="QGTD01000018">
    <property type="protein sequence ID" value="PWU67262.1"/>
    <property type="molecule type" value="Genomic_DNA"/>
</dbReference>
<dbReference type="GO" id="GO:0003700">
    <property type="term" value="F:DNA-binding transcription factor activity"/>
    <property type="evidence" value="ECO:0007669"/>
    <property type="project" value="InterPro"/>
</dbReference>
<dbReference type="InterPro" id="IPR011991">
    <property type="entry name" value="ArsR-like_HTH"/>
</dbReference>
<dbReference type="Proteomes" id="UP000245624">
    <property type="component" value="Unassembled WGS sequence"/>
</dbReference>
<dbReference type="SMART" id="SM00418">
    <property type="entry name" value="HTH_ARSR"/>
    <property type="match status" value="1"/>
</dbReference>
<dbReference type="GO" id="GO:0003677">
    <property type="term" value="F:DNA binding"/>
    <property type="evidence" value="ECO:0007669"/>
    <property type="project" value="UniProtKB-KW"/>
</dbReference>
<reference evidence="5 6" key="1">
    <citation type="submission" date="2018-05" db="EMBL/GenBank/DDBJ databases">
        <title>Genomic analysis of Gracilibacillus dipsosauri DD1 reveals novel features of a salt-tolerant amylase.</title>
        <authorList>
            <person name="Deutch C.E."/>
            <person name="Yang S."/>
        </authorList>
    </citation>
    <scope>NUCLEOTIDE SEQUENCE [LARGE SCALE GENOMIC DNA]</scope>
    <source>
        <strain evidence="5 6">DD1</strain>
    </source>
</reference>
<dbReference type="RefSeq" id="WP_054860319.1">
    <property type="nucleotide sequence ID" value="NZ_JAJUIE010000142.1"/>
</dbReference>
<dbReference type="InterPro" id="IPR001845">
    <property type="entry name" value="HTH_ArsR_DNA-bd_dom"/>
</dbReference>
<gene>
    <name evidence="5" type="ORF">DLJ74_16980</name>
</gene>
<dbReference type="OrthoDB" id="9799175at2"/>
<evidence type="ECO:0000313" key="6">
    <source>
        <dbReference type="Proteomes" id="UP000245624"/>
    </source>
</evidence>
<sequence>MKTTRSIFDIISEPNRRLILDLLRKKANSVNELVQLTGMSQPGVSKHLRILKEAGLVEVQSEAQKRVYYLCPLPLSEVDKWLEPYRNFWKDNLASLDEFLEKEEAED</sequence>
<keyword evidence="6" id="KW-1185">Reference proteome</keyword>
<dbReference type="CDD" id="cd00090">
    <property type="entry name" value="HTH_ARSR"/>
    <property type="match status" value="1"/>
</dbReference>
<dbReference type="PRINTS" id="PR00778">
    <property type="entry name" value="HTHARSR"/>
</dbReference>
<dbReference type="AlphaFoldDB" id="A0A317KUQ4"/>